<dbReference type="PANTHER" id="PTHR10942">
    <property type="entry name" value="LEISHMANOLYSIN-LIKE PEPTIDASE"/>
    <property type="match status" value="1"/>
</dbReference>
<evidence type="ECO:0000313" key="9">
    <source>
        <dbReference type="Proteomes" id="UP000053372"/>
    </source>
</evidence>
<evidence type="ECO:0000256" key="3">
    <source>
        <dbReference type="ARBA" id="ARBA00022723"/>
    </source>
</evidence>
<evidence type="ECO:0000313" key="8">
    <source>
        <dbReference type="EMBL" id="KST68446.1"/>
    </source>
</evidence>
<comment type="cofactor">
    <cofactor evidence="1">
        <name>Zn(2+)</name>
        <dbReference type="ChEBI" id="CHEBI:29105"/>
    </cofactor>
</comment>
<keyword evidence="5" id="KW-0862">Zinc</keyword>
<keyword evidence="4" id="KW-0378">Hydrolase</keyword>
<accession>A0A0V7ZVF6</accession>
<dbReference type="GO" id="GO:0046872">
    <property type="term" value="F:metal ion binding"/>
    <property type="evidence" value="ECO:0007669"/>
    <property type="project" value="UniProtKB-KW"/>
</dbReference>
<dbReference type="Gene3D" id="3.90.132.10">
    <property type="entry name" value="Leishmanolysin , domain 2"/>
    <property type="match status" value="1"/>
</dbReference>
<evidence type="ECO:0008006" key="10">
    <source>
        <dbReference type="Google" id="ProtNLM"/>
    </source>
</evidence>
<sequence length="147" mass="15808">MIFCSDSGLPAVGNMEFDSADLEQLEQSGQLVDVIVHEMGHVLGIGTLWRQKNLVTGSGTNDPRFTGPRATAEYNRIFGLNESSVPVADTGEEGTREGHWRESVLTNELMTGFINSGVNNPLSSLTVASLGDLSYEVNLAAADPFFT</sequence>
<dbReference type="GO" id="GO:0006508">
    <property type="term" value="P:proteolysis"/>
    <property type="evidence" value="ECO:0007669"/>
    <property type="project" value="UniProtKB-KW"/>
</dbReference>
<keyword evidence="2" id="KW-0645">Protease</keyword>
<evidence type="ECO:0000256" key="1">
    <source>
        <dbReference type="ARBA" id="ARBA00001947"/>
    </source>
</evidence>
<dbReference type="PANTHER" id="PTHR10942:SF0">
    <property type="entry name" value="LEISHMANOLYSIN-LIKE PEPTIDASE"/>
    <property type="match status" value="1"/>
</dbReference>
<dbReference type="EMBL" id="LMTZ01000064">
    <property type="protein sequence ID" value="KST68446.1"/>
    <property type="molecule type" value="Genomic_DNA"/>
</dbReference>
<organism evidence="8 9">
    <name type="scientific">Mastigocoleus testarum BC008</name>
    <dbReference type="NCBI Taxonomy" id="371196"/>
    <lineage>
        <taxon>Bacteria</taxon>
        <taxon>Bacillati</taxon>
        <taxon>Cyanobacteriota</taxon>
        <taxon>Cyanophyceae</taxon>
        <taxon>Nostocales</taxon>
        <taxon>Hapalosiphonaceae</taxon>
        <taxon>Mastigocoleus</taxon>
    </lineage>
</organism>
<keyword evidence="6" id="KW-0482">Metalloprotease</keyword>
<dbReference type="Proteomes" id="UP000053372">
    <property type="component" value="Unassembled WGS sequence"/>
</dbReference>
<keyword evidence="9" id="KW-1185">Reference proteome</keyword>
<evidence type="ECO:0000256" key="4">
    <source>
        <dbReference type="ARBA" id="ARBA00022801"/>
    </source>
</evidence>
<dbReference type="GO" id="GO:0016020">
    <property type="term" value="C:membrane"/>
    <property type="evidence" value="ECO:0007669"/>
    <property type="project" value="InterPro"/>
</dbReference>
<dbReference type="GO" id="GO:0007155">
    <property type="term" value="P:cell adhesion"/>
    <property type="evidence" value="ECO:0007669"/>
    <property type="project" value="InterPro"/>
</dbReference>
<dbReference type="Pfam" id="PF01457">
    <property type="entry name" value="Peptidase_M8"/>
    <property type="match status" value="1"/>
</dbReference>
<keyword evidence="3" id="KW-0479">Metal-binding</keyword>
<dbReference type="GO" id="GO:0004222">
    <property type="term" value="F:metalloendopeptidase activity"/>
    <property type="evidence" value="ECO:0007669"/>
    <property type="project" value="InterPro"/>
</dbReference>
<dbReference type="AlphaFoldDB" id="A0A0V7ZVF6"/>
<evidence type="ECO:0000256" key="5">
    <source>
        <dbReference type="ARBA" id="ARBA00022833"/>
    </source>
</evidence>
<protein>
    <recommendedName>
        <fullName evidence="10">Peptidase</fullName>
    </recommendedName>
</protein>
<dbReference type="InterPro" id="IPR001577">
    <property type="entry name" value="Peptidase_M8"/>
</dbReference>
<evidence type="ECO:0000256" key="2">
    <source>
        <dbReference type="ARBA" id="ARBA00022670"/>
    </source>
</evidence>
<comment type="caution">
    <text evidence="8">The sequence shown here is derived from an EMBL/GenBank/DDBJ whole genome shotgun (WGS) entry which is preliminary data.</text>
</comment>
<dbReference type="GO" id="GO:0005737">
    <property type="term" value="C:cytoplasm"/>
    <property type="evidence" value="ECO:0007669"/>
    <property type="project" value="TreeGrafter"/>
</dbReference>
<dbReference type="SUPFAM" id="SSF55486">
    <property type="entry name" value="Metalloproteases ('zincins'), catalytic domain"/>
    <property type="match status" value="1"/>
</dbReference>
<gene>
    <name evidence="7" type="ORF">BC008_00620</name>
    <name evidence="8" type="ORF">BC008_00825</name>
</gene>
<dbReference type="EMBL" id="LMTZ01000069">
    <property type="protein sequence ID" value="KST68295.1"/>
    <property type="molecule type" value="Genomic_DNA"/>
</dbReference>
<evidence type="ECO:0000313" key="7">
    <source>
        <dbReference type="EMBL" id="KST68295.1"/>
    </source>
</evidence>
<dbReference type="RefSeq" id="WP_058183521.1">
    <property type="nucleotide sequence ID" value="NZ_LMTZ01000064.1"/>
</dbReference>
<name>A0A0V7ZVF6_9CYAN</name>
<proteinExistence type="predicted"/>
<reference evidence="8 9" key="1">
    <citation type="journal article" date="2015" name="Genome Announc.">
        <title>Draft Genome of the Euendolithic (true boring) Cyanobacterium Mastigocoleus testarum strain BC008.</title>
        <authorList>
            <person name="Guida B.S."/>
            <person name="Garcia-Pichel F."/>
        </authorList>
    </citation>
    <scope>NUCLEOTIDE SEQUENCE [LARGE SCALE GENOMIC DNA]</scope>
    <source>
        <strain evidence="8 9">BC008</strain>
    </source>
</reference>
<evidence type="ECO:0000256" key="6">
    <source>
        <dbReference type="ARBA" id="ARBA00023049"/>
    </source>
</evidence>
<dbReference type="OrthoDB" id="467319at2"/>